<proteinExistence type="predicted"/>
<dbReference type="eggNOG" id="COG2043">
    <property type="taxonomic scope" value="Bacteria"/>
</dbReference>
<dbReference type="AlphaFoldDB" id="I4C628"/>
<dbReference type="RefSeq" id="WP_014810162.1">
    <property type="nucleotide sequence ID" value="NC_018025.1"/>
</dbReference>
<dbReference type="STRING" id="706587.Desti_2332"/>
<accession>I4C628</accession>
<dbReference type="InterPro" id="IPR003748">
    <property type="entry name" value="DUF169"/>
</dbReference>
<gene>
    <name evidence="1" type="ordered locus">Desti_2332</name>
</gene>
<dbReference type="KEGG" id="dti:Desti_2332"/>
<protein>
    <recommendedName>
        <fullName evidence="3">DUF169 domain-containing protein</fullName>
    </recommendedName>
</protein>
<name>I4C628_DESTA</name>
<dbReference type="HOGENOM" id="CLU_086296_1_0_7"/>
<dbReference type="Proteomes" id="UP000006055">
    <property type="component" value="Chromosome"/>
</dbReference>
<evidence type="ECO:0000313" key="1">
    <source>
        <dbReference type="EMBL" id="AFM25019.1"/>
    </source>
</evidence>
<evidence type="ECO:0008006" key="3">
    <source>
        <dbReference type="Google" id="ProtNLM"/>
    </source>
</evidence>
<reference evidence="2" key="1">
    <citation type="submission" date="2012-06" db="EMBL/GenBank/DDBJ databases">
        <title>Complete sequence of chromosome of Desulfomonile tiedjei DSM 6799.</title>
        <authorList>
            <person name="Lucas S."/>
            <person name="Copeland A."/>
            <person name="Lapidus A."/>
            <person name="Glavina del Rio T."/>
            <person name="Dalin E."/>
            <person name="Tice H."/>
            <person name="Bruce D."/>
            <person name="Goodwin L."/>
            <person name="Pitluck S."/>
            <person name="Peters L."/>
            <person name="Ovchinnikova G."/>
            <person name="Zeytun A."/>
            <person name="Lu M."/>
            <person name="Kyrpides N."/>
            <person name="Mavromatis K."/>
            <person name="Ivanova N."/>
            <person name="Brettin T."/>
            <person name="Detter J.C."/>
            <person name="Han C."/>
            <person name="Larimer F."/>
            <person name="Land M."/>
            <person name="Hauser L."/>
            <person name="Markowitz V."/>
            <person name="Cheng J.-F."/>
            <person name="Hugenholtz P."/>
            <person name="Woyke T."/>
            <person name="Wu D."/>
            <person name="Spring S."/>
            <person name="Schroeder M."/>
            <person name="Brambilla E."/>
            <person name="Klenk H.-P."/>
            <person name="Eisen J.A."/>
        </authorList>
    </citation>
    <scope>NUCLEOTIDE SEQUENCE [LARGE SCALE GENOMIC DNA]</scope>
    <source>
        <strain evidence="2">ATCC 49306 / DSM 6799 / DCB-1</strain>
    </source>
</reference>
<evidence type="ECO:0000313" key="2">
    <source>
        <dbReference type="Proteomes" id="UP000006055"/>
    </source>
</evidence>
<dbReference type="EMBL" id="CP003360">
    <property type="protein sequence ID" value="AFM25019.1"/>
    <property type="molecule type" value="Genomic_DNA"/>
</dbReference>
<sequence>MDAIKIQRFLDVLGLTEQPFAVLYTDNPPRDGISPKAGTLPSIEAEAEGRVDWQSLNANFSCVISLLWRARKKGTSAFFDREHFGCLGGAFYLGFLKPQLNGIVYYVSSGIPGQMEGEHYLESPEVTRRFFDEIDPRPAPARYCVFKPLNLLAPEDNPELIVVFARAEVISGLNQLASFVTNDFDVVRSPFGAGCSGIVTWPLTYMARREFKAVVGGWDPSDRVYMKPDELTFSMPTQMFQKMVDRWQESFLTTRTWAQVRKRIERSKKAWGEA</sequence>
<organism evidence="1 2">
    <name type="scientific">Desulfomonile tiedjei (strain ATCC 49306 / DSM 6799 / DCB-1)</name>
    <dbReference type="NCBI Taxonomy" id="706587"/>
    <lineage>
        <taxon>Bacteria</taxon>
        <taxon>Pseudomonadati</taxon>
        <taxon>Thermodesulfobacteriota</taxon>
        <taxon>Desulfomonilia</taxon>
        <taxon>Desulfomonilales</taxon>
        <taxon>Desulfomonilaceae</taxon>
        <taxon>Desulfomonile</taxon>
    </lineage>
</organism>
<dbReference type="Pfam" id="PF02596">
    <property type="entry name" value="DUF169"/>
    <property type="match status" value="1"/>
</dbReference>
<keyword evidence="2" id="KW-1185">Reference proteome</keyword>